<dbReference type="InterPro" id="IPR036291">
    <property type="entry name" value="NAD(P)-bd_dom_sf"/>
</dbReference>
<protein>
    <recommendedName>
        <fullName evidence="3">Hydroxysteroid (17-beta) dehydrogenase 7</fullName>
    </recommendedName>
</protein>
<evidence type="ECO:0000313" key="1">
    <source>
        <dbReference type="Ensembl" id="ENSFHEP00000020928.1"/>
    </source>
</evidence>
<dbReference type="GO" id="GO:0006695">
    <property type="term" value="P:cholesterol biosynthetic process"/>
    <property type="evidence" value="ECO:0007669"/>
    <property type="project" value="TreeGrafter"/>
</dbReference>
<dbReference type="STRING" id="8078.ENSFHEP00000020928"/>
<dbReference type="PANTHER" id="PTHR44442">
    <property type="entry name" value="3-KETO-STEROID REDUCTASE"/>
    <property type="match status" value="1"/>
</dbReference>
<name>A0A3Q2Q302_FUNHE</name>
<dbReference type="GO" id="GO:0004303">
    <property type="term" value="F:estradiol 17-beta-dehydrogenase [NAD(P)+] activity"/>
    <property type="evidence" value="ECO:0007669"/>
    <property type="project" value="TreeGrafter"/>
</dbReference>
<dbReference type="SUPFAM" id="SSF51735">
    <property type="entry name" value="NAD(P)-binding Rossmann-fold domains"/>
    <property type="match status" value="1"/>
</dbReference>
<dbReference type="InterPro" id="IPR002347">
    <property type="entry name" value="SDR_fam"/>
</dbReference>
<dbReference type="Pfam" id="PF00106">
    <property type="entry name" value="adh_short"/>
    <property type="match status" value="1"/>
</dbReference>
<dbReference type="PRINTS" id="PR00081">
    <property type="entry name" value="GDHRDH"/>
</dbReference>
<dbReference type="GeneTree" id="ENSGT00390000013340"/>
<reference evidence="1" key="1">
    <citation type="submission" date="2025-08" db="UniProtKB">
        <authorList>
            <consortium name="Ensembl"/>
        </authorList>
    </citation>
    <scope>IDENTIFICATION</scope>
</reference>
<dbReference type="GO" id="GO:0000253">
    <property type="term" value="F:3-beta-hydroxysteroid 3-dehydrogenase (NADP+) activity"/>
    <property type="evidence" value="ECO:0007669"/>
    <property type="project" value="TreeGrafter"/>
</dbReference>
<evidence type="ECO:0000313" key="2">
    <source>
        <dbReference type="Proteomes" id="UP000265000"/>
    </source>
</evidence>
<reference evidence="1" key="2">
    <citation type="submission" date="2025-09" db="UniProtKB">
        <authorList>
            <consortium name="Ensembl"/>
        </authorList>
    </citation>
    <scope>IDENTIFICATION</scope>
</reference>
<dbReference type="Gene3D" id="3.40.50.720">
    <property type="entry name" value="NAD(P)-binding Rossmann-like Domain"/>
    <property type="match status" value="1"/>
</dbReference>
<proteinExistence type="predicted"/>
<organism evidence="1 2">
    <name type="scientific">Fundulus heteroclitus</name>
    <name type="common">Killifish</name>
    <name type="synonym">Mummichog</name>
    <dbReference type="NCBI Taxonomy" id="8078"/>
    <lineage>
        <taxon>Eukaryota</taxon>
        <taxon>Metazoa</taxon>
        <taxon>Chordata</taxon>
        <taxon>Craniata</taxon>
        <taxon>Vertebrata</taxon>
        <taxon>Euteleostomi</taxon>
        <taxon>Actinopterygii</taxon>
        <taxon>Neopterygii</taxon>
        <taxon>Teleostei</taxon>
        <taxon>Neoteleostei</taxon>
        <taxon>Acanthomorphata</taxon>
        <taxon>Ovalentaria</taxon>
        <taxon>Atherinomorphae</taxon>
        <taxon>Cyprinodontiformes</taxon>
        <taxon>Fundulidae</taxon>
        <taxon>Fundulus</taxon>
    </lineage>
</organism>
<keyword evidence="2" id="KW-1185">Reference proteome</keyword>
<dbReference type="AlphaFoldDB" id="A0A3Q2Q302"/>
<accession>A0A3Q2Q302</accession>
<sequence length="125" mass="13791">MKKVVLVTGANRGIGLALCERLLSHDTEGLLLCLACRNMQRAQAARSDLLASHPAAQVDVLQMDTSSVSSVLSAAQEIKVRYDRLDYLYLNAGIMPNPEFDVKAFFKGLFSRYTTYFSLSLAQNS</sequence>
<evidence type="ECO:0008006" key="3">
    <source>
        <dbReference type="Google" id="ProtNLM"/>
    </source>
</evidence>
<dbReference type="InterPro" id="IPR052834">
    <property type="entry name" value="3KSR/17beta-HSD"/>
</dbReference>
<dbReference type="PANTHER" id="PTHR44442:SF1">
    <property type="entry name" value="3-KETO-STEROID REDUCTASE_17-BETA-HYDROXYSTEROID DEHYDROGENASE 7"/>
    <property type="match status" value="1"/>
</dbReference>
<dbReference type="GO" id="GO:0005789">
    <property type="term" value="C:endoplasmic reticulum membrane"/>
    <property type="evidence" value="ECO:0007669"/>
    <property type="project" value="TreeGrafter"/>
</dbReference>
<dbReference type="GO" id="GO:0047024">
    <property type="term" value="F:5-alpha-androstane-3-beta,17-beta-diol dehydrogenase (NADP+) activity"/>
    <property type="evidence" value="ECO:0007669"/>
    <property type="project" value="TreeGrafter"/>
</dbReference>
<dbReference type="Ensembl" id="ENSFHET00000030552.1">
    <property type="protein sequence ID" value="ENSFHEP00000020928.1"/>
    <property type="gene ID" value="ENSFHEG00000022888.1"/>
</dbReference>
<dbReference type="Proteomes" id="UP000265000">
    <property type="component" value="Unplaced"/>
</dbReference>